<evidence type="ECO:0000259" key="9">
    <source>
        <dbReference type="PROSITE" id="PS50922"/>
    </source>
</evidence>
<dbReference type="InterPro" id="IPR016439">
    <property type="entry name" value="Lag1/Lac1-like"/>
</dbReference>
<name>A0A317XL41_9BASI</name>
<dbReference type="FunCoup" id="A0A317XL41">
    <property type="interactions" value="202"/>
</dbReference>
<dbReference type="Pfam" id="PF03798">
    <property type="entry name" value="TRAM_LAG1_CLN8"/>
    <property type="match status" value="1"/>
</dbReference>
<feature type="region of interest" description="Disordered" evidence="7">
    <location>
        <begin position="597"/>
        <end position="625"/>
    </location>
</feature>
<feature type="compositionally biased region" description="Low complexity" evidence="7">
    <location>
        <begin position="85"/>
        <end position="103"/>
    </location>
</feature>
<dbReference type="InterPro" id="IPR006634">
    <property type="entry name" value="TLC-dom"/>
</dbReference>
<dbReference type="PANTHER" id="PTHR12560:SF0">
    <property type="entry name" value="LD18904P"/>
    <property type="match status" value="1"/>
</dbReference>
<dbReference type="GO" id="GO:0046513">
    <property type="term" value="P:ceramide biosynthetic process"/>
    <property type="evidence" value="ECO:0007669"/>
    <property type="project" value="InterPro"/>
</dbReference>
<protein>
    <submittedName>
        <fullName evidence="10">LAG1-domain-containing protein</fullName>
    </submittedName>
</protein>
<gene>
    <name evidence="10" type="ORF">BCV70DRAFT_207259</name>
</gene>
<feature type="compositionally biased region" description="Polar residues" evidence="7">
    <location>
        <begin position="32"/>
        <end position="52"/>
    </location>
</feature>
<sequence length="625" mass="68855">MNRVAGASLAVKKAGKSGKNSIPGDHKRNAHDSTGSYPTTARDQPQLATHRSQALGEKMAKSSSASRSRSSRGATPSTANRGKQSKSNGTAKGSAASSSTYGKGKSREWSATRRAAEDSLTAQIQYPLNIIVALLVSHTLSSPSSLSLVHLSSHLHLPHSLHSIIPSWLRLPSLDPFASDLPNASEKGHHFFSGIASDVMRDSAGPFRSDARGFGHPLTALHNFTRACLGLSYPVPDPAVSPIASLKHSMASTYDSIAHSHPNSRRQPWNLLFGVPGYLYQRGWQDALFVATLVVILTLVRALWMKYVLLPLGEHCVPVPRAARRSNKDIAERSKALRSREKEVLRFAEQGFSLSYYVCSWSLGLHIASKQPYWPLKTIEYWTDYPQSQLDPLFKFYYLASCAFYIQQIFVLHAEARRSDHWQMLSHHVITVALISGSYVSSFHRVGNAILCLMDPSDIALASAKMLKYAGMQTVCDIAFGVFMVSWLVTRHILYMIVVWSCVYESVSLNTFHPVNWSTGDVFSKSAYDSLIGLLCALQVILLMWFYMILRVAYRVLTKNGAVDSRSDAESSVEDEQGQEQAHDELVELTDATMAKHAPSVTDASSSGSQLGHSSLKKRGSSKRK</sequence>
<evidence type="ECO:0000256" key="1">
    <source>
        <dbReference type="ARBA" id="ARBA00004141"/>
    </source>
</evidence>
<keyword evidence="4 8" id="KW-1133">Transmembrane helix</keyword>
<feature type="region of interest" description="Disordered" evidence="7">
    <location>
        <begin position="1"/>
        <end position="112"/>
    </location>
</feature>
<feature type="compositionally biased region" description="Basic residues" evidence="7">
    <location>
        <begin position="615"/>
        <end position="625"/>
    </location>
</feature>
<dbReference type="OrthoDB" id="537032at2759"/>
<dbReference type="EMBL" id="KZ819196">
    <property type="protein sequence ID" value="PWY99043.1"/>
    <property type="molecule type" value="Genomic_DNA"/>
</dbReference>
<feature type="transmembrane region" description="Helical" evidence="8">
    <location>
        <begin position="532"/>
        <end position="550"/>
    </location>
</feature>
<evidence type="ECO:0000313" key="11">
    <source>
        <dbReference type="Proteomes" id="UP000246740"/>
    </source>
</evidence>
<dbReference type="GO" id="GO:0016020">
    <property type="term" value="C:membrane"/>
    <property type="evidence" value="ECO:0007669"/>
    <property type="project" value="UniProtKB-SubCell"/>
</dbReference>
<feature type="transmembrane region" description="Helical" evidence="8">
    <location>
        <begin position="287"/>
        <end position="304"/>
    </location>
</feature>
<dbReference type="Proteomes" id="UP000246740">
    <property type="component" value="Unassembled WGS sequence"/>
</dbReference>
<evidence type="ECO:0000256" key="7">
    <source>
        <dbReference type="SAM" id="MobiDB-lite"/>
    </source>
</evidence>
<evidence type="ECO:0000256" key="6">
    <source>
        <dbReference type="PROSITE-ProRule" id="PRU00205"/>
    </source>
</evidence>
<feature type="region of interest" description="Disordered" evidence="7">
    <location>
        <begin position="567"/>
        <end position="586"/>
    </location>
</feature>
<feature type="compositionally biased region" description="Polar residues" evidence="7">
    <location>
        <begin position="73"/>
        <end position="82"/>
    </location>
</feature>
<dbReference type="GO" id="GO:0050291">
    <property type="term" value="F:sphingosine N-acyltransferase activity"/>
    <property type="evidence" value="ECO:0007669"/>
    <property type="project" value="InterPro"/>
</dbReference>
<comment type="similarity">
    <text evidence="2">Belongs to the sphingosine N-acyltransferase family.</text>
</comment>
<keyword evidence="3 6" id="KW-0812">Transmembrane</keyword>
<reference evidence="10 11" key="1">
    <citation type="journal article" date="2018" name="Mol. Biol. Evol.">
        <title>Broad Genomic Sampling Reveals a Smut Pathogenic Ancestry of the Fungal Clade Ustilaginomycotina.</title>
        <authorList>
            <person name="Kijpornyongpan T."/>
            <person name="Mondo S.J."/>
            <person name="Barry K."/>
            <person name="Sandor L."/>
            <person name="Lee J."/>
            <person name="Lipzen A."/>
            <person name="Pangilinan J."/>
            <person name="LaButti K."/>
            <person name="Hainaut M."/>
            <person name="Henrissat B."/>
            <person name="Grigoriev I.V."/>
            <person name="Spatafora J.W."/>
            <person name="Aime M.C."/>
        </authorList>
    </citation>
    <scope>NUCLEOTIDE SEQUENCE [LARGE SCALE GENOMIC DNA]</scope>
    <source>
        <strain evidence="10 11">MCA 3645</strain>
    </source>
</reference>
<evidence type="ECO:0000256" key="2">
    <source>
        <dbReference type="ARBA" id="ARBA00009808"/>
    </source>
</evidence>
<evidence type="ECO:0000256" key="8">
    <source>
        <dbReference type="SAM" id="Phobius"/>
    </source>
</evidence>
<feature type="compositionally biased region" description="Low complexity" evidence="7">
    <location>
        <begin position="62"/>
        <end position="72"/>
    </location>
</feature>
<keyword evidence="5 6" id="KW-0472">Membrane</keyword>
<feature type="domain" description="TLC" evidence="9">
    <location>
        <begin position="342"/>
        <end position="558"/>
    </location>
</feature>
<accession>A0A317XL41</accession>
<evidence type="ECO:0000256" key="5">
    <source>
        <dbReference type="ARBA" id="ARBA00023136"/>
    </source>
</evidence>
<keyword evidence="11" id="KW-1185">Reference proteome</keyword>
<dbReference type="InParanoid" id="A0A317XL41"/>
<dbReference type="AlphaFoldDB" id="A0A317XL41"/>
<proteinExistence type="inferred from homology"/>
<evidence type="ECO:0000313" key="10">
    <source>
        <dbReference type="EMBL" id="PWY99043.1"/>
    </source>
</evidence>
<evidence type="ECO:0000256" key="3">
    <source>
        <dbReference type="ARBA" id="ARBA00022692"/>
    </source>
</evidence>
<comment type="subcellular location">
    <subcellularLocation>
        <location evidence="1">Membrane</location>
        <topology evidence="1">Multi-pass membrane protein</topology>
    </subcellularLocation>
</comment>
<organism evidence="10 11">
    <name type="scientific">Testicularia cyperi</name>
    <dbReference type="NCBI Taxonomy" id="1882483"/>
    <lineage>
        <taxon>Eukaryota</taxon>
        <taxon>Fungi</taxon>
        <taxon>Dikarya</taxon>
        <taxon>Basidiomycota</taxon>
        <taxon>Ustilaginomycotina</taxon>
        <taxon>Ustilaginomycetes</taxon>
        <taxon>Ustilaginales</taxon>
        <taxon>Anthracoideaceae</taxon>
        <taxon>Testicularia</taxon>
    </lineage>
</organism>
<evidence type="ECO:0000256" key="4">
    <source>
        <dbReference type="ARBA" id="ARBA00022989"/>
    </source>
</evidence>
<dbReference type="STRING" id="1882483.A0A317XL41"/>
<dbReference type="SMART" id="SM00724">
    <property type="entry name" value="TLC"/>
    <property type="match status" value="1"/>
</dbReference>
<dbReference type="PROSITE" id="PS50922">
    <property type="entry name" value="TLC"/>
    <property type="match status" value="1"/>
</dbReference>
<feature type="compositionally biased region" description="Low complexity" evidence="7">
    <location>
        <begin position="605"/>
        <end position="614"/>
    </location>
</feature>
<dbReference type="PANTHER" id="PTHR12560">
    <property type="entry name" value="LONGEVITY ASSURANCE FACTOR 1 LAG1"/>
    <property type="match status" value="1"/>
</dbReference>